<reference evidence="2 3" key="1">
    <citation type="journal article" date="2014" name="PLoS ONE">
        <title>Global Analysis of Gene Expression Profiles in Physic Nut (Jatropha curcas L.) Seedlings Exposed to Salt Stress.</title>
        <authorList>
            <person name="Zhang L."/>
            <person name="Zhang C."/>
            <person name="Wu P."/>
            <person name="Chen Y."/>
            <person name="Li M."/>
            <person name="Jiang H."/>
            <person name="Wu G."/>
        </authorList>
    </citation>
    <scope>NUCLEOTIDE SEQUENCE [LARGE SCALE GENOMIC DNA]</scope>
    <source>
        <strain evidence="3">cv. GZQX0401</strain>
        <tissue evidence="2">Young leaves</tissue>
    </source>
</reference>
<feature type="compositionally biased region" description="Polar residues" evidence="1">
    <location>
        <begin position="67"/>
        <end position="76"/>
    </location>
</feature>
<feature type="region of interest" description="Disordered" evidence="1">
    <location>
        <begin position="1"/>
        <end position="28"/>
    </location>
</feature>
<sequence length="111" mass="12740">MEKGRWKRKGDEEDEDKDENGKVTRKSWPDSTRLYAITRLARPVLHFIMETQSLAHPSRAMRHARATDSSVNMPLSTNRVEPSLELSLRHARAANQVLFLVENASQSLRLT</sequence>
<organism evidence="2 3">
    <name type="scientific">Jatropha curcas</name>
    <name type="common">Barbados nut</name>
    <dbReference type="NCBI Taxonomy" id="180498"/>
    <lineage>
        <taxon>Eukaryota</taxon>
        <taxon>Viridiplantae</taxon>
        <taxon>Streptophyta</taxon>
        <taxon>Embryophyta</taxon>
        <taxon>Tracheophyta</taxon>
        <taxon>Spermatophyta</taxon>
        <taxon>Magnoliopsida</taxon>
        <taxon>eudicotyledons</taxon>
        <taxon>Gunneridae</taxon>
        <taxon>Pentapetalae</taxon>
        <taxon>rosids</taxon>
        <taxon>fabids</taxon>
        <taxon>Malpighiales</taxon>
        <taxon>Euphorbiaceae</taxon>
        <taxon>Crotonoideae</taxon>
        <taxon>Jatropheae</taxon>
        <taxon>Jatropha</taxon>
    </lineage>
</organism>
<evidence type="ECO:0000256" key="1">
    <source>
        <dbReference type="SAM" id="MobiDB-lite"/>
    </source>
</evidence>
<protein>
    <submittedName>
        <fullName evidence="2">Uncharacterized protein</fullName>
    </submittedName>
</protein>
<dbReference type="Proteomes" id="UP000027138">
    <property type="component" value="Unassembled WGS sequence"/>
</dbReference>
<accession>A0A067L5Q7</accession>
<feature type="region of interest" description="Disordered" evidence="1">
    <location>
        <begin position="56"/>
        <end position="76"/>
    </location>
</feature>
<name>A0A067L5Q7_JATCU</name>
<dbReference type="EMBL" id="KK914352">
    <property type="protein sequence ID" value="KDP39444.1"/>
    <property type="molecule type" value="Genomic_DNA"/>
</dbReference>
<evidence type="ECO:0000313" key="3">
    <source>
        <dbReference type="Proteomes" id="UP000027138"/>
    </source>
</evidence>
<evidence type="ECO:0000313" key="2">
    <source>
        <dbReference type="EMBL" id="KDP39444.1"/>
    </source>
</evidence>
<dbReference type="AlphaFoldDB" id="A0A067L5Q7"/>
<keyword evidence="3" id="KW-1185">Reference proteome</keyword>
<proteinExistence type="predicted"/>
<gene>
    <name evidence="2" type="ORF">JCGZ_03726</name>
</gene>